<feature type="compositionally biased region" description="Polar residues" evidence="3">
    <location>
        <begin position="102"/>
        <end position="115"/>
    </location>
</feature>
<feature type="coiled-coil region" evidence="2">
    <location>
        <begin position="874"/>
        <end position="904"/>
    </location>
</feature>
<evidence type="ECO:0000256" key="1">
    <source>
        <dbReference type="PROSITE-ProRule" id="PRU00339"/>
    </source>
</evidence>
<dbReference type="InterPro" id="IPR011990">
    <property type="entry name" value="TPR-like_helical_dom_sf"/>
</dbReference>
<feature type="compositionally biased region" description="Pro residues" evidence="3">
    <location>
        <begin position="682"/>
        <end position="697"/>
    </location>
</feature>
<dbReference type="GO" id="GO:0072583">
    <property type="term" value="P:clathrin-dependent endocytosis"/>
    <property type="evidence" value="ECO:0007669"/>
    <property type="project" value="TreeGrafter"/>
</dbReference>
<dbReference type="CDD" id="cd14270">
    <property type="entry name" value="UBA"/>
    <property type="match status" value="1"/>
</dbReference>
<sequence length="1000" mass="104691">MDDLGDLAWKSMGFNAKPAVRSGSTPLNQLGGAAPSGASTPLGSQTPQQLRTPPSYSPGNSAHNTPRMAANTAASPFFAPQASGPTTFALGGVSAGAAKPRQFSSSSTPSANHSRSASPGPSSLLGGGGGAGKVEDVFGNLLSSMGGGFAAKPNLSGMTMDQQRRYHEEQRQQELQAQAQKAAGDPPSSAYGVTPIRPAVSGPSGGTASGQAQKQQSALFGAAETSGRSRTPSNVPANIGMSASVLMPQRPAAQGAPPPPVTAPSDAWNLDFLMGGSAATSNAAGQASGSPAGGLDSSFHDPFDICDLGKHLEQQNARSPNADPVKTQPEDDNPLGLLAQPVSAKPQKPARSSPAPSPVMRAPSAAVSGNDFQAPSRNPDLSPSTDNDFAIAQLVGMGYDDDSAAAALTASGNDLNLTIEILSQSRAAERELAARKQDPSLSEGSVRASSGSQRRPQGKPHRVAKFCDDYEAETSDDSDAAQSSRGPGRNEQGAAITQEKIIQTASAIGTSVFKNAKSMLAYSKQKITAAAEKAQAEMDRVYAERESGRGGRGPGAEGAPHGGRGRTLGGGRGGSKHAMGDYGGDGDEQEYGARESYQAFKDYSSDSDNEGASTAPAHRSHRRQEEFDREKHPPSSSQQPVRPKFIDTEDDAEEPPLVRSSAPQNRSFATQQSPQPSLPASRPVPTPAPAQPPPPPVVTATPAQLATSSGHKDAGNAHFKNGQFGDAEASYSLAISALPSGHLLLAALYNNRAAARLKTGHYREAAEDCGVVQSFDPRDVKSLLRRATAYEAMEKWADALEDYRKLMGIDPSVKTASDGLGRCQKALRPPAAATVQAAASASAAPVKPVSQFAAFEDPFQSTPASISSESAYVSNAVNAAVQKLREQNRAAENEDDQKLALKDQTDDLINRWRRGKEDNLRALLSSLDMVLWAELKWAPINLSELITPQQVKIRYMKAVGRVHPDKLQQSATVEHRLIANGVFGTLNKGWDAFKTQNGLN</sequence>
<organism evidence="5 6">
    <name type="scientific">Geranomyces variabilis</name>
    <dbReference type="NCBI Taxonomy" id="109894"/>
    <lineage>
        <taxon>Eukaryota</taxon>
        <taxon>Fungi</taxon>
        <taxon>Fungi incertae sedis</taxon>
        <taxon>Chytridiomycota</taxon>
        <taxon>Chytridiomycota incertae sedis</taxon>
        <taxon>Chytridiomycetes</taxon>
        <taxon>Spizellomycetales</taxon>
        <taxon>Powellomycetaceae</taxon>
        <taxon>Geranomyces</taxon>
    </lineage>
</organism>
<feature type="compositionally biased region" description="Polar residues" evidence="3">
    <location>
        <begin position="439"/>
        <end position="455"/>
    </location>
</feature>
<dbReference type="SMART" id="SM00165">
    <property type="entry name" value="UBA"/>
    <property type="match status" value="1"/>
</dbReference>
<dbReference type="SUPFAM" id="SSF48452">
    <property type="entry name" value="TPR-like"/>
    <property type="match status" value="1"/>
</dbReference>
<accession>A0AAD5TP53</accession>
<dbReference type="PROSITE" id="PS50030">
    <property type="entry name" value="UBA"/>
    <property type="match status" value="1"/>
</dbReference>
<feature type="region of interest" description="Disordered" evidence="3">
    <location>
        <begin position="428"/>
        <end position="497"/>
    </location>
</feature>
<evidence type="ECO:0000256" key="2">
    <source>
        <dbReference type="SAM" id="Coils"/>
    </source>
</evidence>
<comment type="caution">
    <text evidence="5">The sequence shown here is derived from an EMBL/GenBank/DDBJ whole genome shotgun (WGS) entry which is preliminary data.</text>
</comment>
<proteinExistence type="predicted"/>
<feature type="compositionally biased region" description="Low complexity" evidence="3">
    <location>
        <begin position="173"/>
        <end position="183"/>
    </location>
</feature>
<feature type="repeat" description="TPR" evidence="1">
    <location>
        <begin position="780"/>
        <end position="813"/>
    </location>
</feature>
<dbReference type="Gene3D" id="1.25.40.10">
    <property type="entry name" value="Tetratricopeptide repeat domain"/>
    <property type="match status" value="1"/>
</dbReference>
<feature type="region of interest" description="Disordered" evidence="3">
    <location>
        <begin position="14"/>
        <end position="387"/>
    </location>
</feature>
<dbReference type="SMART" id="SM00028">
    <property type="entry name" value="TPR"/>
    <property type="match status" value="3"/>
</dbReference>
<feature type="compositionally biased region" description="Low complexity" evidence="3">
    <location>
        <begin position="281"/>
        <end position="294"/>
    </location>
</feature>
<feature type="compositionally biased region" description="Polar residues" evidence="3">
    <location>
        <begin position="370"/>
        <end position="387"/>
    </location>
</feature>
<feature type="compositionally biased region" description="Polar residues" evidence="3">
    <location>
        <begin position="661"/>
        <end position="675"/>
    </location>
</feature>
<gene>
    <name evidence="5" type="ORF">HDU87_001622</name>
</gene>
<dbReference type="PANTHER" id="PTHR23172">
    <property type="entry name" value="AUXILIN/CYCLIN G-ASSOCIATED KINASE-RELATED"/>
    <property type="match status" value="1"/>
</dbReference>
<dbReference type="GO" id="GO:0072318">
    <property type="term" value="P:clathrin coat disassembly"/>
    <property type="evidence" value="ECO:0007669"/>
    <property type="project" value="TreeGrafter"/>
</dbReference>
<dbReference type="FunFam" id="1.10.287.110:FF:000002">
    <property type="entry name" value="putative tyrosine-protein phosphatase auxilin isoform X2"/>
    <property type="match status" value="1"/>
</dbReference>
<keyword evidence="2" id="KW-0175">Coiled coil</keyword>
<dbReference type="InterPro" id="IPR015940">
    <property type="entry name" value="UBA"/>
</dbReference>
<dbReference type="Gene3D" id="1.10.8.10">
    <property type="entry name" value="DNA helicase RuvA subunit, C-terminal domain"/>
    <property type="match status" value="1"/>
</dbReference>
<feature type="compositionally biased region" description="Basic and acidic residues" evidence="3">
    <location>
        <begin position="534"/>
        <end position="549"/>
    </location>
</feature>
<feature type="domain" description="UBA" evidence="4">
    <location>
        <begin position="384"/>
        <end position="425"/>
    </location>
</feature>
<name>A0AAD5TP53_9FUNG</name>
<feature type="compositionally biased region" description="Gly residues" evidence="3">
    <location>
        <begin position="550"/>
        <end position="573"/>
    </location>
</feature>
<feature type="compositionally biased region" description="Basic and acidic residues" evidence="3">
    <location>
        <begin position="623"/>
        <end position="633"/>
    </location>
</feature>
<protein>
    <recommendedName>
        <fullName evidence="4">UBA domain-containing protein</fullName>
    </recommendedName>
</protein>
<feature type="compositionally biased region" description="Polar residues" evidence="3">
    <location>
        <begin position="209"/>
        <end position="218"/>
    </location>
</feature>
<dbReference type="Gene3D" id="1.10.287.110">
    <property type="entry name" value="DnaJ domain"/>
    <property type="match status" value="1"/>
</dbReference>
<dbReference type="GO" id="GO:0030276">
    <property type="term" value="F:clathrin binding"/>
    <property type="evidence" value="ECO:0007669"/>
    <property type="project" value="TreeGrafter"/>
</dbReference>
<dbReference type="PROSITE" id="PS50005">
    <property type="entry name" value="TPR"/>
    <property type="match status" value="1"/>
</dbReference>
<dbReference type="InterPro" id="IPR019734">
    <property type="entry name" value="TPR_rpt"/>
</dbReference>
<keyword evidence="6" id="KW-1185">Reference proteome</keyword>
<feature type="compositionally biased region" description="Basic and acidic residues" evidence="3">
    <location>
        <begin position="428"/>
        <end position="438"/>
    </location>
</feature>
<reference evidence="5" key="1">
    <citation type="submission" date="2020-05" db="EMBL/GenBank/DDBJ databases">
        <title>Phylogenomic resolution of chytrid fungi.</title>
        <authorList>
            <person name="Stajich J.E."/>
            <person name="Amses K."/>
            <person name="Simmons R."/>
            <person name="Seto K."/>
            <person name="Myers J."/>
            <person name="Bonds A."/>
            <person name="Quandt C.A."/>
            <person name="Barry K."/>
            <person name="Liu P."/>
            <person name="Grigoriev I."/>
            <person name="Longcore J.E."/>
            <person name="James T.Y."/>
        </authorList>
    </citation>
    <scope>NUCLEOTIDE SEQUENCE</scope>
    <source>
        <strain evidence="5">JEL0379</strain>
    </source>
</reference>
<dbReference type="PANTHER" id="PTHR23172:SF19">
    <property type="entry name" value="J DOMAIN-CONTAINING PROTEIN"/>
    <property type="match status" value="1"/>
</dbReference>
<feature type="compositionally biased region" description="Polar residues" evidence="3">
    <location>
        <begin position="226"/>
        <end position="236"/>
    </location>
</feature>
<dbReference type="EMBL" id="JADGJQ010000014">
    <property type="protein sequence ID" value="KAJ3180974.1"/>
    <property type="molecule type" value="Genomic_DNA"/>
</dbReference>
<dbReference type="InterPro" id="IPR009060">
    <property type="entry name" value="UBA-like_sf"/>
</dbReference>
<feature type="region of interest" description="Disordered" evidence="3">
    <location>
        <begin position="529"/>
        <end position="719"/>
    </location>
</feature>
<evidence type="ECO:0000313" key="5">
    <source>
        <dbReference type="EMBL" id="KAJ3180974.1"/>
    </source>
</evidence>
<evidence type="ECO:0000313" key="6">
    <source>
        <dbReference type="Proteomes" id="UP001212152"/>
    </source>
</evidence>
<feature type="compositionally biased region" description="Basic and acidic residues" evidence="3">
    <location>
        <begin position="162"/>
        <end position="172"/>
    </location>
</feature>
<dbReference type="Pfam" id="PF00627">
    <property type="entry name" value="UBA"/>
    <property type="match status" value="1"/>
</dbReference>
<dbReference type="InterPro" id="IPR036869">
    <property type="entry name" value="J_dom_sf"/>
</dbReference>
<evidence type="ECO:0000259" key="4">
    <source>
        <dbReference type="PROSITE" id="PS50030"/>
    </source>
</evidence>
<dbReference type="SUPFAM" id="SSF46934">
    <property type="entry name" value="UBA-like"/>
    <property type="match status" value="1"/>
</dbReference>
<feature type="compositionally biased region" description="Polar residues" evidence="3">
    <location>
        <begin position="37"/>
        <end position="64"/>
    </location>
</feature>
<keyword evidence="1" id="KW-0802">TPR repeat</keyword>
<evidence type="ECO:0000256" key="3">
    <source>
        <dbReference type="SAM" id="MobiDB-lite"/>
    </source>
</evidence>
<feature type="compositionally biased region" description="Acidic residues" evidence="3">
    <location>
        <begin position="469"/>
        <end position="479"/>
    </location>
</feature>
<feature type="compositionally biased region" description="Basic and acidic residues" evidence="3">
    <location>
        <begin position="298"/>
        <end position="313"/>
    </location>
</feature>
<dbReference type="GO" id="GO:0005737">
    <property type="term" value="C:cytoplasm"/>
    <property type="evidence" value="ECO:0007669"/>
    <property type="project" value="TreeGrafter"/>
</dbReference>
<dbReference type="Proteomes" id="UP001212152">
    <property type="component" value="Unassembled WGS sequence"/>
</dbReference>
<dbReference type="SUPFAM" id="SSF46565">
    <property type="entry name" value="Chaperone J-domain"/>
    <property type="match status" value="1"/>
</dbReference>
<dbReference type="GO" id="GO:0031982">
    <property type="term" value="C:vesicle"/>
    <property type="evidence" value="ECO:0007669"/>
    <property type="project" value="TreeGrafter"/>
</dbReference>
<dbReference type="AlphaFoldDB" id="A0AAD5TP53"/>